<reference evidence="3 4" key="1">
    <citation type="submission" date="2024-03" db="EMBL/GenBank/DDBJ databases">
        <title>Complete genome sequence of the green alga Chloropicon roscoffensis RCC1871.</title>
        <authorList>
            <person name="Lemieux C."/>
            <person name="Pombert J.-F."/>
            <person name="Otis C."/>
            <person name="Turmel M."/>
        </authorList>
    </citation>
    <scope>NUCLEOTIDE SEQUENCE [LARGE SCALE GENOMIC DNA]</scope>
    <source>
        <strain evidence="3 4">RCC1871</strain>
    </source>
</reference>
<dbReference type="GO" id="GO:0005737">
    <property type="term" value="C:cytoplasm"/>
    <property type="evidence" value="ECO:0007669"/>
    <property type="project" value="TreeGrafter"/>
</dbReference>
<feature type="domain" description="Impact N-terminal" evidence="2">
    <location>
        <begin position="53"/>
        <end position="153"/>
    </location>
</feature>
<gene>
    <name evidence="3" type="ORF">HKI87_11g68140</name>
</gene>
<dbReference type="EMBL" id="CP151511">
    <property type="protein sequence ID" value="WZN65257.1"/>
    <property type="molecule type" value="Genomic_DNA"/>
</dbReference>
<evidence type="ECO:0000259" key="2">
    <source>
        <dbReference type="Pfam" id="PF01205"/>
    </source>
</evidence>
<organism evidence="3 4">
    <name type="scientific">Chloropicon roscoffensis</name>
    <dbReference type="NCBI Taxonomy" id="1461544"/>
    <lineage>
        <taxon>Eukaryota</taxon>
        <taxon>Viridiplantae</taxon>
        <taxon>Chlorophyta</taxon>
        <taxon>Chloropicophyceae</taxon>
        <taxon>Chloropicales</taxon>
        <taxon>Chloropicaceae</taxon>
        <taxon>Chloropicon</taxon>
    </lineage>
</organism>
<dbReference type="GO" id="GO:0006446">
    <property type="term" value="P:regulation of translational initiation"/>
    <property type="evidence" value="ECO:0007669"/>
    <property type="project" value="TreeGrafter"/>
</dbReference>
<evidence type="ECO:0000313" key="3">
    <source>
        <dbReference type="EMBL" id="WZN65257.1"/>
    </source>
</evidence>
<comment type="similarity">
    <text evidence="1">Belongs to the IMPACT family.</text>
</comment>
<dbReference type="Gene3D" id="3.30.230.30">
    <property type="entry name" value="Impact, N-terminal domain"/>
    <property type="match status" value="1"/>
</dbReference>
<protein>
    <submittedName>
        <fullName evidence="3">UPF0029 domain-containing protein</fullName>
    </submittedName>
</protein>
<dbReference type="PROSITE" id="PS00910">
    <property type="entry name" value="UPF0029"/>
    <property type="match status" value="1"/>
</dbReference>
<dbReference type="InterPro" id="IPR020569">
    <property type="entry name" value="UPF0029_Impact_CS"/>
</dbReference>
<dbReference type="InterPro" id="IPR036956">
    <property type="entry name" value="Impact_N_sf"/>
</dbReference>
<dbReference type="InterPro" id="IPR001498">
    <property type="entry name" value="Impact_N"/>
</dbReference>
<keyword evidence="4" id="KW-1185">Reference proteome</keyword>
<accession>A0AAX4PFS4</accession>
<dbReference type="PANTHER" id="PTHR16301:SF20">
    <property type="entry name" value="IMPACT FAMILY MEMBER YIGZ"/>
    <property type="match status" value="1"/>
</dbReference>
<dbReference type="PANTHER" id="PTHR16301">
    <property type="entry name" value="IMPACT-RELATED"/>
    <property type="match status" value="1"/>
</dbReference>
<dbReference type="InterPro" id="IPR023582">
    <property type="entry name" value="Impact"/>
</dbReference>
<sequence length="243" mass="26369">MLSRFPWRPALSELIGGRRGGVRGNPSRSPLRARAQSLHTTLSESQTYVHEAKKSRFVAVASPVSSAEEAMEFVRDLGDSQASHNCFAYKAGPAQRCSDDGEPSGSAGIPILSAIEQESLDYVVCLVIRYYGGTKLGKGGLARAYGAAARECLKAAERIQVRPKARCEATIGFDDIGAVFGMLDSRSSGEVTRCQEDRFVDEGVVVTVEVDEEVERELAGDLKRATSGRVVLRRLENNEDDGR</sequence>
<evidence type="ECO:0000256" key="1">
    <source>
        <dbReference type="ARBA" id="ARBA00007665"/>
    </source>
</evidence>
<dbReference type="AlphaFoldDB" id="A0AAX4PFS4"/>
<evidence type="ECO:0000313" key="4">
    <source>
        <dbReference type="Proteomes" id="UP001472866"/>
    </source>
</evidence>
<dbReference type="InterPro" id="IPR020568">
    <property type="entry name" value="Ribosomal_Su5_D2-typ_SF"/>
</dbReference>
<dbReference type="SUPFAM" id="SSF54211">
    <property type="entry name" value="Ribosomal protein S5 domain 2-like"/>
    <property type="match status" value="1"/>
</dbReference>
<dbReference type="Pfam" id="PF01205">
    <property type="entry name" value="Impact_N"/>
    <property type="match status" value="1"/>
</dbReference>
<proteinExistence type="inferred from homology"/>
<name>A0AAX4PFS4_9CHLO</name>
<dbReference type="Proteomes" id="UP001472866">
    <property type="component" value="Chromosome 11"/>
</dbReference>